<reference evidence="3" key="1">
    <citation type="submission" date="2020-02" db="EMBL/GenBank/DDBJ databases">
        <title>Flavobacterium sp. genome.</title>
        <authorList>
            <person name="Jung H.S."/>
            <person name="Baek J.H."/>
            <person name="Jeon C.O."/>
        </authorList>
    </citation>
    <scope>NUCLEOTIDE SEQUENCE</scope>
    <source>
        <strain evidence="3">SE-s28</strain>
    </source>
</reference>
<feature type="region of interest" description="Disordered" evidence="1">
    <location>
        <begin position="19"/>
        <end position="79"/>
    </location>
</feature>
<comment type="caution">
    <text evidence="3">The sequence shown here is derived from an EMBL/GenBank/DDBJ whole genome shotgun (WGS) entry which is preliminary data.</text>
</comment>
<dbReference type="RefSeq" id="WP_169526364.1">
    <property type="nucleotide sequence ID" value="NZ_JAAMPU010000100.1"/>
</dbReference>
<dbReference type="Proteomes" id="UP000712080">
    <property type="component" value="Unassembled WGS sequence"/>
</dbReference>
<dbReference type="EMBL" id="JAAMPU010000100">
    <property type="protein sequence ID" value="NMH27363.1"/>
    <property type="molecule type" value="Genomic_DNA"/>
</dbReference>
<evidence type="ECO:0000256" key="2">
    <source>
        <dbReference type="SAM" id="SignalP"/>
    </source>
</evidence>
<evidence type="ECO:0000313" key="4">
    <source>
        <dbReference type="Proteomes" id="UP000712080"/>
    </source>
</evidence>
<keyword evidence="4" id="KW-1185">Reference proteome</keyword>
<proteinExistence type="predicted"/>
<evidence type="ECO:0000313" key="3">
    <source>
        <dbReference type="EMBL" id="NMH27363.1"/>
    </source>
</evidence>
<protein>
    <submittedName>
        <fullName evidence="3">Uncharacterized protein</fullName>
    </submittedName>
</protein>
<feature type="chain" id="PRO_5038007091" evidence="2">
    <location>
        <begin position="19"/>
        <end position="79"/>
    </location>
</feature>
<keyword evidence="2" id="KW-0732">Signal</keyword>
<feature type="compositionally biased region" description="Basic and acidic residues" evidence="1">
    <location>
        <begin position="22"/>
        <end position="72"/>
    </location>
</feature>
<name>A0A972FKD0_9FLAO</name>
<feature type="signal peptide" evidence="2">
    <location>
        <begin position="1"/>
        <end position="18"/>
    </location>
</feature>
<accession>A0A972FKD0</accession>
<evidence type="ECO:0000256" key="1">
    <source>
        <dbReference type="SAM" id="MobiDB-lite"/>
    </source>
</evidence>
<organism evidence="3 4">
    <name type="scientific">Flavobacterium silvaticum</name>
    <dbReference type="NCBI Taxonomy" id="1852020"/>
    <lineage>
        <taxon>Bacteria</taxon>
        <taxon>Pseudomonadati</taxon>
        <taxon>Bacteroidota</taxon>
        <taxon>Flavobacteriia</taxon>
        <taxon>Flavobacteriales</taxon>
        <taxon>Flavobacteriaceae</taxon>
        <taxon>Flavobacterium</taxon>
    </lineage>
</organism>
<sequence length="79" mass="8963">MKQLTLFALLWFGLNATAQQKPETKKSADNTKEARAKKQEAQQEVQKGRAEKKQKMEEAKRNVKEKVARDTSKTSTAAK</sequence>
<dbReference type="AlphaFoldDB" id="A0A972FKD0"/>
<gene>
    <name evidence="3" type="ORF">G6047_04900</name>
</gene>